<accession>A0A1V3NLU2</accession>
<reference evidence="1 2" key="1">
    <citation type="submission" date="2017-02" db="EMBL/GenBank/DDBJ databases">
        <title>Genomic diversity within the haloalkaliphilic genus Thioalkalivibrio.</title>
        <authorList>
            <person name="Ahn A.-C."/>
            <person name="Meier-Kolthoff J."/>
            <person name="Overmars L."/>
            <person name="Richter M."/>
            <person name="Woyke T."/>
            <person name="Sorokin D.Y."/>
            <person name="Muyzer G."/>
        </authorList>
    </citation>
    <scope>NUCLEOTIDE SEQUENCE [LARGE SCALE GENOMIC DNA]</scope>
    <source>
        <strain evidence="1 2">ALJD</strain>
    </source>
</reference>
<evidence type="ECO:0008006" key="3">
    <source>
        <dbReference type="Google" id="ProtNLM"/>
    </source>
</evidence>
<dbReference type="EMBL" id="MVBK01000033">
    <property type="protein sequence ID" value="OOG25964.1"/>
    <property type="molecule type" value="Genomic_DNA"/>
</dbReference>
<dbReference type="STRING" id="108003.B1C78_05710"/>
<dbReference type="Pfam" id="PF06097">
    <property type="entry name" value="DUF945"/>
    <property type="match status" value="1"/>
</dbReference>
<gene>
    <name evidence="1" type="ORF">B1C78_05710</name>
</gene>
<evidence type="ECO:0000313" key="1">
    <source>
        <dbReference type="EMBL" id="OOG25964.1"/>
    </source>
</evidence>
<dbReference type="RefSeq" id="WP_139349819.1">
    <property type="nucleotide sequence ID" value="NZ_MVBK01000033.1"/>
</dbReference>
<dbReference type="InterPro" id="IPR010352">
    <property type="entry name" value="DUF945"/>
</dbReference>
<organism evidence="1 2">
    <name type="scientific">Thioalkalivibrio denitrificans</name>
    <dbReference type="NCBI Taxonomy" id="108003"/>
    <lineage>
        <taxon>Bacteria</taxon>
        <taxon>Pseudomonadati</taxon>
        <taxon>Pseudomonadota</taxon>
        <taxon>Gammaproteobacteria</taxon>
        <taxon>Chromatiales</taxon>
        <taxon>Ectothiorhodospiraceae</taxon>
        <taxon>Thioalkalivibrio</taxon>
    </lineage>
</organism>
<dbReference type="AlphaFoldDB" id="A0A1V3NLU2"/>
<keyword evidence="2" id="KW-1185">Reference proteome</keyword>
<name>A0A1V3NLU2_9GAMM</name>
<dbReference type="Proteomes" id="UP000189462">
    <property type="component" value="Unassembled WGS sequence"/>
</dbReference>
<sequence>MNGRRLLLVLILLVAVAVPAWPAWLGWQADRQLSAYEGGRAGEMTLAHRLESFDRGWMESTALSRVRLSTGAEAVEFDVRHRISHGFGAVVVESIPLIPPELEALLAEAFGEAAPLTVTTRLGARGDSADIGLHSPSFVMTLPDDPDLRVRSAGLEGEFRVEGHRLRGQLNVPELVLEDPESTLVVTGQVLELDLSDPSSRVADGWLEYRLDALDLADGDTEPVRMERVRVRSVQTRQGDFVDLSLQSGFGAMQAAGWEATQGEMHLRLGPLHAARYEALLLELERLQARTEEGFPDRGPGAVLLEHLPGLLAHSPELRLDPLRAQMSRGTVELALGAGFDGRDMEPDTLDLVERLRLSGRIQATRALAEELAGLISLQTMGGEAGANVDPEARRLLAMPLGRGVLKGLAEEGYVREEGDGYRTDLSIEEGRLLINGEDRSEWLLLLLTGLFIPGGFN</sequence>
<protein>
    <recommendedName>
        <fullName evidence="3">DUF945 domain-containing protein</fullName>
    </recommendedName>
</protein>
<comment type="caution">
    <text evidence="1">The sequence shown here is derived from an EMBL/GenBank/DDBJ whole genome shotgun (WGS) entry which is preliminary data.</text>
</comment>
<proteinExistence type="predicted"/>
<evidence type="ECO:0000313" key="2">
    <source>
        <dbReference type="Proteomes" id="UP000189462"/>
    </source>
</evidence>
<dbReference type="OrthoDB" id="5778696at2"/>